<feature type="region of interest" description="Disordered" evidence="1">
    <location>
        <begin position="1"/>
        <end position="41"/>
    </location>
</feature>
<protein>
    <submittedName>
        <fullName evidence="2">Uncharacterized protein</fullName>
    </submittedName>
</protein>
<comment type="caution">
    <text evidence="2">The sequence shown here is derived from an EMBL/GenBank/DDBJ whole genome shotgun (WGS) entry which is preliminary data.</text>
</comment>
<gene>
    <name evidence="2" type="ORF">CMUS01_09684</name>
</gene>
<sequence length="141" mass="15214">MRPHASYTGTRQGRREHSPKGMLPEGFTAGDPIPGTLPLSTSTQIMTLPRDDAPSAKKSCPCWSMPSVPSRWQRANPLEPPVQGHHVVASNFKEAPLTTYGIRSFSSLSCRPRPFVSTSGNDGRCPAAASTEQLGRPVFLA</sequence>
<name>A0A8H6K7D1_9PEZI</name>
<proteinExistence type="predicted"/>
<reference evidence="2" key="1">
    <citation type="journal article" date="2020" name="Phytopathology">
        <title>Genome Sequence Resources of Colletotrichum truncatum, C. plurivorum, C. musicola, and C. sojae: Four Species Pathogenic to Soybean (Glycine max).</title>
        <authorList>
            <person name="Rogerio F."/>
            <person name="Boufleur T.R."/>
            <person name="Ciampi-Guillardi M."/>
            <person name="Sukno S.A."/>
            <person name="Thon M.R."/>
            <person name="Massola Junior N.S."/>
            <person name="Baroncelli R."/>
        </authorList>
    </citation>
    <scope>NUCLEOTIDE SEQUENCE</scope>
    <source>
        <strain evidence="2">LFN0074</strain>
    </source>
</reference>
<evidence type="ECO:0000313" key="2">
    <source>
        <dbReference type="EMBL" id="KAF6825801.1"/>
    </source>
</evidence>
<dbReference type="Proteomes" id="UP000639643">
    <property type="component" value="Unassembled WGS sequence"/>
</dbReference>
<evidence type="ECO:0000256" key="1">
    <source>
        <dbReference type="SAM" id="MobiDB-lite"/>
    </source>
</evidence>
<evidence type="ECO:0000313" key="3">
    <source>
        <dbReference type="Proteomes" id="UP000639643"/>
    </source>
</evidence>
<organism evidence="2 3">
    <name type="scientific">Colletotrichum musicola</name>
    <dbReference type="NCBI Taxonomy" id="2175873"/>
    <lineage>
        <taxon>Eukaryota</taxon>
        <taxon>Fungi</taxon>
        <taxon>Dikarya</taxon>
        <taxon>Ascomycota</taxon>
        <taxon>Pezizomycotina</taxon>
        <taxon>Sordariomycetes</taxon>
        <taxon>Hypocreomycetidae</taxon>
        <taxon>Glomerellales</taxon>
        <taxon>Glomerellaceae</taxon>
        <taxon>Colletotrichum</taxon>
        <taxon>Colletotrichum orchidearum species complex</taxon>
    </lineage>
</organism>
<accession>A0A8H6K7D1</accession>
<dbReference type="AlphaFoldDB" id="A0A8H6K7D1"/>
<dbReference type="EMBL" id="WIGM01000419">
    <property type="protein sequence ID" value="KAF6825801.1"/>
    <property type="molecule type" value="Genomic_DNA"/>
</dbReference>
<keyword evidence="3" id="KW-1185">Reference proteome</keyword>